<dbReference type="Proteomes" id="UP000299102">
    <property type="component" value="Unassembled WGS sequence"/>
</dbReference>
<feature type="compositionally biased region" description="Low complexity" evidence="1">
    <location>
        <begin position="30"/>
        <end position="41"/>
    </location>
</feature>
<dbReference type="EMBL" id="BGZK01000145">
    <property type="protein sequence ID" value="GBP22971.1"/>
    <property type="molecule type" value="Genomic_DNA"/>
</dbReference>
<evidence type="ECO:0000313" key="3">
    <source>
        <dbReference type="Proteomes" id="UP000299102"/>
    </source>
</evidence>
<name>A0A4C1U9D2_EUMVA</name>
<proteinExistence type="predicted"/>
<reference evidence="2 3" key="1">
    <citation type="journal article" date="2019" name="Commun. Biol.">
        <title>The bagworm genome reveals a unique fibroin gene that provides high tensile strength.</title>
        <authorList>
            <person name="Kono N."/>
            <person name="Nakamura H."/>
            <person name="Ohtoshi R."/>
            <person name="Tomita M."/>
            <person name="Numata K."/>
            <person name="Arakawa K."/>
        </authorList>
    </citation>
    <scope>NUCLEOTIDE SEQUENCE [LARGE SCALE GENOMIC DNA]</scope>
</reference>
<feature type="compositionally biased region" description="Basic residues" evidence="1">
    <location>
        <begin position="14"/>
        <end position="25"/>
    </location>
</feature>
<keyword evidence="3" id="KW-1185">Reference proteome</keyword>
<evidence type="ECO:0000256" key="1">
    <source>
        <dbReference type="SAM" id="MobiDB-lite"/>
    </source>
</evidence>
<gene>
    <name evidence="2" type="ORF">EVAR_95372_1</name>
</gene>
<sequence>MENNPDRFSVIARSRKQVARPHARRARCDPPISVRRSPSSRHLTPINAHNTMRPIKPAHPGIRDIAAAGFVARRGNLVSIKFVAGLHDRAQLTTGRAALEV</sequence>
<feature type="region of interest" description="Disordered" evidence="1">
    <location>
        <begin position="14"/>
        <end position="59"/>
    </location>
</feature>
<comment type="caution">
    <text evidence="2">The sequence shown here is derived from an EMBL/GenBank/DDBJ whole genome shotgun (WGS) entry which is preliminary data.</text>
</comment>
<organism evidence="2 3">
    <name type="scientific">Eumeta variegata</name>
    <name type="common">Bagworm moth</name>
    <name type="synonym">Eumeta japonica</name>
    <dbReference type="NCBI Taxonomy" id="151549"/>
    <lineage>
        <taxon>Eukaryota</taxon>
        <taxon>Metazoa</taxon>
        <taxon>Ecdysozoa</taxon>
        <taxon>Arthropoda</taxon>
        <taxon>Hexapoda</taxon>
        <taxon>Insecta</taxon>
        <taxon>Pterygota</taxon>
        <taxon>Neoptera</taxon>
        <taxon>Endopterygota</taxon>
        <taxon>Lepidoptera</taxon>
        <taxon>Glossata</taxon>
        <taxon>Ditrysia</taxon>
        <taxon>Tineoidea</taxon>
        <taxon>Psychidae</taxon>
        <taxon>Oiketicinae</taxon>
        <taxon>Eumeta</taxon>
    </lineage>
</organism>
<accession>A0A4C1U9D2</accession>
<evidence type="ECO:0000313" key="2">
    <source>
        <dbReference type="EMBL" id="GBP22971.1"/>
    </source>
</evidence>
<dbReference type="AlphaFoldDB" id="A0A4C1U9D2"/>
<protein>
    <submittedName>
        <fullName evidence="2">Uncharacterized protein</fullName>
    </submittedName>
</protein>